<keyword evidence="10" id="KW-0812">Transmembrane</keyword>
<dbReference type="Proteomes" id="UP001396334">
    <property type="component" value="Unassembled WGS sequence"/>
</dbReference>
<evidence type="ECO:0000256" key="7">
    <source>
        <dbReference type="ARBA" id="ARBA00023242"/>
    </source>
</evidence>
<evidence type="ECO:0000256" key="2">
    <source>
        <dbReference type="ARBA" id="ARBA00004496"/>
    </source>
</evidence>
<dbReference type="PANTHER" id="PTHR31213">
    <property type="entry name" value="OS08G0374000 PROTEIN-RELATED"/>
    <property type="match status" value="1"/>
</dbReference>
<keyword evidence="10" id="KW-1133">Transmembrane helix</keyword>
<keyword evidence="7" id="KW-0539">Nucleus</keyword>
<evidence type="ECO:0000256" key="9">
    <source>
        <dbReference type="SAM" id="MobiDB-lite"/>
    </source>
</evidence>
<dbReference type="SUPFAM" id="SSF55961">
    <property type="entry name" value="Bet v1-like"/>
    <property type="match status" value="1"/>
</dbReference>
<feature type="transmembrane region" description="Helical" evidence="10">
    <location>
        <begin position="238"/>
        <end position="257"/>
    </location>
</feature>
<comment type="similarity">
    <text evidence="3">Belongs to the PYR/PYL/RCAR abscisic acid intracellular receptor family.</text>
</comment>
<evidence type="ECO:0000256" key="4">
    <source>
        <dbReference type="ARBA" id="ARBA00022490"/>
    </source>
</evidence>
<evidence type="ECO:0000256" key="5">
    <source>
        <dbReference type="ARBA" id="ARBA00022682"/>
    </source>
</evidence>
<dbReference type="Gene3D" id="3.30.530.20">
    <property type="match status" value="1"/>
</dbReference>
<keyword evidence="6" id="KW-0675">Receptor</keyword>
<accession>A0ABR1ZGZ4</accession>
<organism evidence="11 12">
    <name type="scientific">Hibiscus sabdariffa</name>
    <name type="common">roselle</name>
    <dbReference type="NCBI Taxonomy" id="183260"/>
    <lineage>
        <taxon>Eukaryota</taxon>
        <taxon>Viridiplantae</taxon>
        <taxon>Streptophyta</taxon>
        <taxon>Embryophyta</taxon>
        <taxon>Tracheophyta</taxon>
        <taxon>Spermatophyta</taxon>
        <taxon>Magnoliopsida</taxon>
        <taxon>eudicotyledons</taxon>
        <taxon>Gunneridae</taxon>
        <taxon>Pentapetalae</taxon>
        <taxon>rosids</taxon>
        <taxon>malvids</taxon>
        <taxon>Malvales</taxon>
        <taxon>Malvaceae</taxon>
        <taxon>Malvoideae</taxon>
        <taxon>Hibiscus</taxon>
    </lineage>
</organism>
<evidence type="ECO:0000256" key="6">
    <source>
        <dbReference type="ARBA" id="ARBA00023170"/>
    </source>
</evidence>
<keyword evidence="4" id="KW-0963">Cytoplasm</keyword>
<comment type="subcellular location">
    <subcellularLocation>
        <location evidence="2">Cytoplasm</location>
    </subcellularLocation>
    <subcellularLocation>
        <location evidence="1">Nucleus</location>
    </subcellularLocation>
</comment>
<protein>
    <submittedName>
        <fullName evidence="11">Uncharacterized protein</fullName>
    </submittedName>
</protein>
<feature type="region of interest" description="Disordered" evidence="9">
    <location>
        <begin position="166"/>
        <end position="187"/>
    </location>
</feature>
<dbReference type="InterPro" id="IPR050279">
    <property type="entry name" value="Plant_def-hormone_signal"/>
</dbReference>
<evidence type="ECO:0000256" key="1">
    <source>
        <dbReference type="ARBA" id="ARBA00004123"/>
    </source>
</evidence>
<dbReference type="InterPro" id="IPR019587">
    <property type="entry name" value="Polyketide_cyclase/dehydratase"/>
</dbReference>
<comment type="caution">
    <text evidence="11">The sequence shown here is derived from an EMBL/GenBank/DDBJ whole genome shotgun (WGS) entry which is preliminary data.</text>
</comment>
<keyword evidence="5" id="KW-0938">Abscisic acid signaling pathway</keyword>
<evidence type="ECO:0000313" key="11">
    <source>
        <dbReference type="EMBL" id="KAK8479707.1"/>
    </source>
</evidence>
<evidence type="ECO:0000256" key="10">
    <source>
        <dbReference type="SAM" id="Phobius"/>
    </source>
</evidence>
<reference evidence="11 12" key="1">
    <citation type="journal article" date="2024" name="G3 (Bethesda)">
        <title>Genome assembly of Hibiscus sabdariffa L. provides insights into metabolisms of medicinal natural products.</title>
        <authorList>
            <person name="Kim T."/>
        </authorList>
    </citation>
    <scope>NUCLEOTIDE SEQUENCE [LARGE SCALE GENOMIC DNA]</scope>
    <source>
        <strain evidence="11">TK-2024</strain>
        <tissue evidence="11">Old leaves</tissue>
    </source>
</reference>
<keyword evidence="8" id="KW-0650">Protein phosphatase inhibitor</keyword>
<dbReference type="PANTHER" id="PTHR31213:SF82">
    <property type="entry name" value="ABSCISIC ACID RECEPTOR PYL11-RELATED"/>
    <property type="match status" value="1"/>
</dbReference>
<keyword evidence="10" id="KW-0472">Membrane</keyword>
<evidence type="ECO:0000256" key="8">
    <source>
        <dbReference type="ARBA" id="ARBA00023272"/>
    </source>
</evidence>
<evidence type="ECO:0000313" key="12">
    <source>
        <dbReference type="Proteomes" id="UP001396334"/>
    </source>
</evidence>
<name>A0ABR1ZGZ4_9ROSI</name>
<dbReference type="CDD" id="cd07821">
    <property type="entry name" value="PYR_PYL_RCAR_like"/>
    <property type="match status" value="1"/>
</dbReference>
<evidence type="ECO:0000256" key="3">
    <source>
        <dbReference type="ARBA" id="ARBA00008594"/>
    </source>
</evidence>
<dbReference type="InterPro" id="IPR023393">
    <property type="entry name" value="START-like_dom_sf"/>
</dbReference>
<proteinExistence type="inferred from homology"/>
<dbReference type="Pfam" id="PF10604">
    <property type="entry name" value="Polyketide_cyc2"/>
    <property type="match status" value="1"/>
</dbReference>
<sequence>MEKQYHTPGPGGALSPNQCGSSLVQAIDAPLPLVWSILRRFDNPQAYKQFVRSCTLSAGDGGIGSVRQVMVVSGLPAATSMERLDRLDDDTHVMMVSIIGGDHKLVNYRSITSLHESGSEEGNDGGKTVVVESYVVDVPAGNSKEETRSFADMIIGCNLRRGVSGQAEVRSSSAKKEEEKTSQVPSPHHVRSALVDGLYIPRRVTWGIVRWLGTISEHSNSFSFRTPPKSRPQKQNSLLTATGYVFPFICVSGIVWQNFVMKVFAMVLSSYIDSLLCHVLSF</sequence>
<gene>
    <name evidence="11" type="ORF">V6N11_070887</name>
</gene>
<keyword evidence="12" id="KW-1185">Reference proteome</keyword>
<dbReference type="EMBL" id="JBBPBN010001135">
    <property type="protein sequence ID" value="KAK8479707.1"/>
    <property type="molecule type" value="Genomic_DNA"/>
</dbReference>